<feature type="domain" description="DUF6535" evidence="2">
    <location>
        <begin position="1"/>
        <end position="61"/>
    </location>
</feature>
<dbReference type="STRING" id="650164.K5X717"/>
<dbReference type="OrthoDB" id="2753780at2759"/>
<feature type="non-terminal residue" evidence="3">
    <location>
        <position position="1"/>
    </location>
</feature>
<dbReference type="Pfam" id="PF20153">
    <property type="entry name" value="DUF6535"/>
    <property type="match status" value="1"/>
</dbReference>
<proteinExistence type="predicted"/>
<dbReference type="EMBL" id="JH930470">
    <property type="protein sequence ID" value="EKM58672.1"/>
    <property type="molecule type" value="Genomic_DNA"/>
</dbReference>
<sequence length="62" mass="6902">WAGIEDHLFTNDGGKTKGYTEDIDTLLVFAGLFSAILTAFVVQTYQMLQPDTQDTTNQLLAY</sequence>
<keyword evidence="1" id="KW-0812">Transmembrane</keyword>
<keyword evidence="1" id="KW-1133">Transmembrane helix</keyword>
<evidence type="ECO:0000313" key="4">
    <source>
        <dbReference type="Proteomes" id="UP000008370"/>
    </source>
</evidence>
<evidence type="ECO:0000313" key="3">
    <source>
        <dbReference type="EMBL" id="EKM58672.1"/>
    </source>
</evidence>
<feature type="transmembrane region" description="Helical" evidence="1">
    <location>
        <begin position="26"/>
        <end position="45"/>
    </location>
</feature>
<name>K5X717_PHACS</name>
<dbReference type="RefSeq" id="XP_007393562.1">
    <property type="nucleotide sequence ID" value="XM_007393500.1"/>
</dbReference>
<organism evidence="3 4">
    <name type="scientific">Phanerochaete carnosa (strain HHB-10118-sp)</name>
    <name type="common">White-rot fungus</name>
    <name type="synonym">Peniophora carnosa</name>
    <dbReference type="NCBI Taxonomy" id="650164"/>
    <lineage>
        <taxon>Eukaryota</taxon>
        <taxon>Fungi</taxon>
        <taxon>Dikarya</taxon>
        <taxon>Basidiomycota</taxon>
        <taxon>Agaricomycotina</taxon>
        <taxon>Agaricomycetes</taxon>
        <taxon>Polyporales</taxon>
        <taxon>Phanerochaetaceae</taxon>
        <taxon>Phanerochaete</taxon>
    </lineage>
</organism>
<dbReference type="InParanoid" id="K5X717"/>
<dbReference type="HOGENOM" id="CLU_194184_1_0_1"/>
<dbReference type="InterPro" id="IPR045338">
    <property type="entry name" value="DUF6535"/>
</dbReference>
<evidence type="ECO:0000256" key="1">
    <source>
        <dbReference type="SAM" id="Phobius"/>
    </source>
</evidence>
<keyword evidence="4" id="KW-1185">Reference proteome</keyword>
<dbReference type="GeneID" id="18920097"/>
<feature type="non-terminal residue" evidence="3">
    <location>
        <position position="62"/>
    </location>
</feature>
<dbReference type="AlphaFoldDB" id="K5X717"/>
<reference evidence="3 4" key="1">
    <citation type="journal article" date="2012" name="BMC Genomics">
        <title>Comparative genomics of the white-rot fungi, Phanerochaete carnosa and P. chrysosporium, to elucidate the genetic basis of the distinct wood types they colonize.</title>
        <authorList>
            <person name="Suzuki H."/>
            <person name="MacDonald J."/>
            <person name="Syed K."/>
            <person name="Salamov A."/>
            <person name="Hori C."/>
            <person name="Aerts A."/>
            <person name="Henrissat B."/>
            <person name="Wiebenga A."/>
            <person name="vanKuyk P.A."/>
            <person name="Barry K."/>
            <person name="Lindquist E."/>
            <person name="LaButti K."/>
            <person name="Lapidus A."/>
            <person name="Lucas S."/>
            <person name="Coutinho P."/>
            <person name="Gong Y."/>
            <person name="Samejima M."/>
            <person name="Mahadevan R."/>
            <person name="Abou-Zaid M."/>
            <person name="de Vries R.P."/>
            <person name="Igarashi K."/>
            <person name="Yadav J.S."/>
            <person name="Grigoriev I.V."/>
            <person name="Master E.R."/>
        </authorList>
    </citation>
    <scope>NUCLEOTIDE SEQUENCE [LARGE SCALE GENOMIC DNA]</scope>
    <source>
        <strain evidence="3 4">HHB-10118-sp</strain>
    </source>
</reference>
<gene>
    <name evidence="3" type="ORF">PHACADRAFT_58238</name>
</gene>
<keyword evidence="1" id="KW-0472">Membrane</keyword>
<evidence type="ECO:0000259" key="2">
    <source>
        <dbReference type="Pfam" id="PF20153"/>
    </source>
</evidence>
<accession>K5X717</accession>
<dbReference type="KEGG" id="pco:PHACADRAFT_58238"/>
<protein>
    <recommendedName>
        <fullName evidence="2">DUF6535 domain-containing protein</fullName>
    </recommendedName>
</protein>
<dbReference type="Proteomes" id="UP000008370">
    <property type="component" value="Unassembled WGS sequence"/>
</dbReference>